<keyword evidence="10" id="KW-0560">Oxidoreductase</keyword>
<dbReference type="PRINTS" id="PR01577">
    <property type="entry name" value="KCNABCHANNEL"/>
</dbReference>
<feature type="compositionally biased region" description="Polar residues" evidence="18">
    <location>
        <begin position="809"/>
        <end position="826"/>
    </location>
</feature>
<evidence type="ECO:0000256" key="18">
    <source>
        <dbReference type="SAM" id="MobiDB-lite"/>
    </source>
</evidence>
<comment type="function">
    <text evidence="13">Probable accessory potassium channel protein which modulates the activity of the pore-forming alpha subunit.</text>
</comment>
<evidence type="ECO:0000256" key="12">
    <source>
        <dbReference type="ARBA" id="ARBA00023303"/>
    </source>
</evidence>
<dbReference type="InterPro" id="IPR019786">
    <property type="entry name" value="Zinc_finger_PHD-type_CS"/>
</dbReference>
<dbReference type="PANTHER" id="PTHR43150">
    <property type="entry name" value="HYPERKINETIC, ISOFORM M"/>
    <property type="match status" value="1"/>
</dbReference>
<evidence type="ECO:0000256" key="5">
    <source>
        <dbReference type="ARBA" id="ARBA00022771"/>
    </source>
</evidence>
<evidence type="ECO:0000313" key="21">
    <source>
        <dbReference type="EMBL" id="URD75100.1"/>
    </source>
</evidence>
<comment type="subunit">
    <text evidence="14">Forms heteromultimeric complexes with potassium channel alpha subunits.</text>
</comment>
<sequence length="1372" mass="152099">MMSGKVLLTYKRKRFSANANPANVVKADLSVKTVGEHCFRCGSVDINENLLVCHNCSGSYHLRCIDSSLKNVSEERWLCPPCLERCDSEISIQHQSYQTGKTTESRSIGESETGAMKLHTQKMLLSSGPSEKISSNGSPSPVDPSMENIVNRASANDLCVESGSVCRVVEETSRSQSTNLETVGRSSSLHLETWTERNNSSRFSEDCASMVVSSDKKSGIILNDDYPKENTKNFLITFRRRVKKKRDIVSSSTTRNSSAEDKQSSMVTSRSRELGNNCRCPDSTFLLEADGPSRLHALQEDMHDVSKDAGLGLKLSGQGTADKCEEPCQPKPDVAPQGTTLQYSERVLQCQSDKCTGMPTSDLSKDPTHKSKQSEMGKTGTSIRGEEGNELFTKERGPVGGAELLVVPVVSTHLTNSNPTRPHVDAMAENFLESQRPSAQNCALGRMDEETDGRAKGLQWMETLDKSHKETTKETKSSILINNSSTNCRIASSGRASTAYPVNSSTKIQVNQDVSRECIDRASRLQEQLLVTKSNNSIYEKQQRERASHNSMYTDFADQSLLLNSEVLSVSTNDIRGMPLPLDSSFKGTAEGYNRQHRWDIMGENGSVSRQKQVCENDMNGSRMPKESSLLDSFKRFSDEWSEEELDVLWIGVRRHGLNNWNDILRDPKLCFLKSRVAEDLALQWDKEQIKLLNGTLYHPERPSVLDLSRPLGTEDTCWRKATGRNLYSEKVVSSYLEFPTQRTETKLSLGDVYVQSEKNTKKNVVPNISGLSIANPHGIRNSMAGPFIGSNLIGPVNPRADIRHQNAFKTQGTRYDCESSTSPQKSVERVGHEQRSSANSTLPHWLKEVLTVPQRRSSLPLPSGVSSLNPGSIINYDERVTAFQSAVETALPKDPRGRGILKRKSKASSNHANRVKVLDNLVSVDDTLLQKRLSSLPNLGLTPLKPASANTGSGPSHVLDLNNKSPDPTGPSNLVVIDSDVSSEETISDDQSSRCSSASIKSFVQRIILKLGFTIRSPLTRRSTSRDHEQGEEERGRRGDHIKMQYKNLGRSGLQVSQLSYGAWVTFGNQIDVKEAKSLLQCCRDNGVNFFDNAEVYANGRAEEIMGQAIRELGWRRSDLVISTKIFWGGPGPNDKGLSRKHLVEGTRASLRRLDMDYVDVLFCHRPDGATPIEETVRAMNHIIDRGWAFYWGTSEWSAQQITEAWAVAHRLDLVGPIVEQPEYNLLSRHKVEVEFLPLYSTYGLGLTTWSPLASGVLTGKYSKGNIPPDSRFSLDNYKNLASRSLVDDTLRKVNGLKPIADELGVPLSQLAIAWCASNPHVSTVITGATKESQIVENIQALEVIPKLTPDVIEKIEAAVQSKPKRPESYR</sequence>
<keyword evidence="8" id="KW-0851">Voltage-gated channel</keyword>
<feature type="region of interest" description="Disordered" evidence="18">
    <location>
        <begin position="809"/>
        <end position="841"/>
    </location>
</feature>
<feature type="compositionally biased region" description="Polar residues" evidence="18">
    <location>
        <begin position="963"/>
        <end position="973"/>
    </location>
</feature>
<keyword evidence="7" id="KW-0521">NADP</keyword>
<dbReference type="GO" id="GO:0008270">
    <property type="term" value="F:zinc ion binding"/>
    <property type="evidence" value="ECO:0007669"/>
    <property type="project" value="UniProtKB-KW"/>
</dbReference>
<keyword evidence="3" id="KW-0633">Potassium transport</keyword>
<keyword evidence="9" id="KW-0630">Potassium</keyword>
<dbReference type="GO" id="GO:0034702">
    <property type="term" value="C:monoatomic ion channel complex"/>
    <property type="evidence" value="ECO:0007669"/>
    <property type="project" value="UniProtKB-KW"/>
</dbReference>
<dbReference type="SUPFAM" id="SSF51430">
    <property type="entry name" value="NAD(P)-linked oxidoreductase"/>
    <property type="match status" value="1"/>
</dbReference>
<dbReference type="GO" id="GO:0006813">
    <property type="term" value="P:potassium ion transport"/>
    <property type="evidence" value="ECO:0007669"/>
    <property type="project" value="UniProtKB-KW"/>
</dbReference>
<dbReference type="PROSITE" id="PS50090">
    <property type="entry name" value="MYB_LIKE"/>
    <property type="match status" value="1"/>
</dbReference>
<accession>A0A9E7ED34</accession>
<dbReference type="OrthoDB" id="608866at2759"/>
<feature type="region of interest" description="Disordered" evidence="18">
    <location>
        <begin position="246"/>
        <end position="275"/>
    </location>
</feature>
<dbReference type="InterPro" id="IPR009057">
    <property type="entry name" value="Homeodomain-like_sf"/>
</dbReference>
<gene>
    <name evidence="21" type="ORF">MUK42_25340</name>
</gene>
<evidence type="ECO:0000256" key="8">
    <source>
        <dbReference type="ARBA" id="ARBA00022882"/>
    </source>
</evidence>
<dbReference type="FunFam" id="3.20.20.100:FF:000042">
    <property type="entry name" value="Probable voltage-gated potassium channel subunit beta"/>
    <property type="match status" value="1"/>
</dbReference>
<keyword evidence="11" id="KW-0406">Ion transport</keyword>
<comment type="similarity">
    <text evidence="1">Belongs to the shaker potassium channel beta subunit family.</text>
</comment>
<dbReference type="SUPFAM" id="SSF57903">
    <property type="entry name" value="FYVE/PHD zinc finger"/>
    <property type="match status" value="1"/>
</dbReference>
<evidence type="ECO:0000256" key="11">
    <source>
        <dbReference type="ARBA" id="ARBA00023065"/>
    </source>
</evidence>
<dbReference type="InterPro" id="IPR019787">
    <property type="entry name" value="Znf_PHD-finger"/>
</dbReference>
<dbReference type="InterPro" id="IPR013083">
    <property type="entry name" value="Znf_RING/FYVE/PHD"/>
</dbReference>
<evidence type="ECO:0000256" key="17">
    <source>
        <dbReference type="PROSITE-ProRule" id="PRU00146"/>
    </source>
</evidence>
<dbReference type="PROSITE" id="PS50016">
    <property type="entry name" value="ZF_PHD_2"/>
    <property type="match status" value="1"/>
</dbReference>
<evidence type="ECO:0000256" key="7">
    <source>
        <dbReference type="ARBA" id="ARBA00022857"/>
    </source>
</evidence>
<feature type="region of interest" description="Disordered" evidence="18">
    <location>
        <begin position="354"/>
        <end position="385"/>
    </location>
</feature>
<dbReference type="GO" id="GO:0034220">
    <property type="term" value="P:monoatomic ion transmembrane transport"/>
    <property type="evidence" value="ECO:0007669"/>
    <property type="project" value="UniProtKB-KW"/>
</dbReference>
<dbReference type="Pfam" id="PF00248">
    <property type="entry name" value="Aldo_ket_red"/>
    <property type="match status" value="1"/>
</dbReference>
<evidence type="ECO:0000256" key="16">
    <source>
        <dbReference type="ARBA" id="ARBA00077856"/>
    </source>
</evidence>
<proteinExistence type="inferred from homology"/>
<name>A0A9E7ED34_9LILI</name>
<organism evidence="21 22">
    <name type="scientific">Musa troglodytarum</name>
    <name type="common">fe'i banana</name>
    <dbReference type="NCBI Taxonomy" id="320322"/>
    <lineage>
        <taxon>Eukaryota</taxon>
        <taxon>Viridiplantae</taxon>
        <taxon>Streptophyta</taxon>
        <taxon>Embryophyta</taxon>
        <taxon>Tracheophyta</taxon>
        <taxon>Spermatophyta</taxon>
        <taxon>Magnoliopsida</taxon>
        <taxon>Liliopsida</taxon>
        <taxon>Zingiberales</taxon>
        <taxon>Musaceae</taxon>
        <taxon>Musa</taxon>
    </lineage>
</organism>
<dbReference type="Gene3D" id="3.20.20.100">
    <property type="entry name" value="NADP-dependent oxidoreductase domain"/>
    <property type="match status" value="1"/>
</dbReference>
<dbReference type="InterPro" id="IPR001965">
    <property type="entry name" value="Znf_PHD"/>
</dbReference>
<evidence type="ECO:0000256" key="1">
    <source>
        <dbReference type="ARBA" id="ARBA00006515"/>
    </source>
</evidence>
<dbReference type="InterPro" id="IPR036812">
    <property type="entry name" value="NAD(P)_OxRdtase_dom_sf"/>
</dbReference>
<evidence type="ECO:0000256" key="14">
    <source>
        <dbReference type="ARBA" id="ARBA00062282"/>
    </source>
</evidence>
<evidence type="ECO:0000256" key="9">
    <source>
        <dbReference type="ARBA" id="ARBA00022958"/>
    </source>
</evidence>
<dbReference type="Proteomes" id="UP001055439">
    <property type="component" value="Chromosome 1"/>
</dbReference>
<keyword evidence="12 21" id="KW-0407">Ion channel</keyword>
<protein>
    <recommendedName>
        <fullName evidence="15">Probable voltage-gated potassium channel subunit beta</fullName>
    </recommendedName>
    <alternativeName>
        <fullName evidence="16">K(+) channel subunit beta</fullName>
    </alternativeName>
</protein>
<keyword evidence="22" id="KW-1185">Reference proteome</keyword>
<evidence type="ECO:0000313" key="22">
    <source>
        <dbReference type="Proteomes" id="UP001055439"/>
    </source>
</evidence>
<evidence type="ECO:0000256" key="3">
    <source>
        <dbReference type="ARBA" id="ARBA00022538"/>
    </source>
</evidence>
<evidence type="ECO:0000256" key="13">
    <source>
        <dbReference type="ARBA" id="ARBA00053235"/>
    </source>
</evidence>
<reference evidence="21" key="1">
    <citation type="submission" date="2022-05" db="EMBL/GenBank/DDBJ databases">
        <title>The Musa troglodytarum L. genome provides insights into the mechanism of non-climacteric behaviour and enrichment of carotenoids.</title>
        <authorList>
            <person name="Wang J."/>
        </authorList>
    </citation>
    <scope>NUCLEOTIDE SEQUENCE</scope>
    <source>
        <tissue evidence="21">Leaf</tissue>
    </source>
</reference>
<evidence type="ECO:0000256" key="15">
    <source>
        <dbReference type="ARBA" id="ARBA00067572"/>
    </source>
</evidence>
<feature type="domain" description="Myb-like" evidence="20">
    <location>
        <begin position="641"/>
        <end position="689"/>
    </location>
</feature>
<keyword evidence="5 17" id="KW-0863">Zinc-finger</keyword>
<keyword evidence="4" id="KW-0479">Metal-binding</keyword>
<dbReference type="Gene3D" id="1.10.10.60">
    <property type="entry name" value="Homeodomain-like"/>
    <property type="match status" value="1"/>
</dbReference>
<dbReference type="InterPro" id="IPR005399">
    <property type="entry name" value="K_chnl_volt-dep_bsu_KCNAB-rel"/>
</dbReference>
<dbReference type="GO" id="GO:0016491">
    <property type="term" value="F:oxidoreductase activity"/>
    <property type="evidence" value="ECO:0007669"/>
    <property type="project" value="UniProtKB-KW"/>
</dbReference>
<evidence type="ECO:0000256" key="2">
    <source>
        <dbReference type="ARBA" id="ARBA00022448"/>
    </source>
</evidence>
<dbReference type="PROSITE" id="PS01359">
    <property type="entry name" value="ZF_PHD_1"/>
    <property type="match status" value="1"/>
</dbReference>
<dbReference type="InterPro" id="IPR011011">
    <property type="entry name" value="Znf_FYVE_PHD"/>
</dbReference>
<dbReference type="SUPFAM" id="SSF46689">
    <property type="entry name" value="Homeodomain-like"/>
    <property type="match status" value="1"/>
</dbReference>
<evidence type="ECO:0000256" key="10">
    <source>
        <dbReference type="ARBA" id="ARBA00023002"/>
    </source>
</evidence>
<dbReference type="InterPro" id="IPR001005">
    <property type="entry name" value="SANT/Myb"/>
</dbReference>
<dbReference type="Pfam" id="PF00628">
    <property type="entry name" value="PHD"/>
    <property type="match status" value="1"/>
</dbReference>
<evidence type="ECO:0000256" key="4">
    <source>
        <dbReference type="ARBA" id="ARBA00022723"/>
    </source>
</evidence>
<feature type="compositionally biased region" description="Basic and acidic residues" evidence="18">
    <location>
        <begin position="827"/>
        <end position="836"/>
    </location>
</feature>
<feature type="region of interest" description="Disordered" evidence="18">
    <location>
        <begin position="940"/>
        <end position="975"/>
    </location>
</feature>
<evidence type="ECO:0000256" key="6">
    <source>
        <dbReference type="ARBA" id="ARBA00022833"/>
    </source>
</evidence>
<feature type="domain" description="PHD-type" evidence="19">
    <location>
        <begin position="35"/>
        <end position="85"/>
    </location>
</feature>
<dbReference type="CDD" id="cd19143">
    <property type="entry name" value="AKR_AKR6C1_2"/>
    <property type="match status" value="1"/>
</dbReference>
<keyword evidence="2" id="KW-0813">Transport</keyword>
<dbReference type="SMART" id="SM00249">
    <property type="entry name" value="PHD"/>
    <property type="match status" value="1"/>
</dbReference>
<dbReference type="PANTHER" id="PTHR43150:SF2">
    <property type="entry name" value="HYPERKINETIC, ISOFORM M"/>
    <property type="match status" value="1"/>
</dbReference>
<dbReference type="EMBL" id="CP097502">
    <property type="protein sequence ID" value="URD75100.1"/>
    <property type="molecule type" value="Genomic_DNA"/>
</dbReference>
<evidence type="ECO:0000259" key="19">
    <source>
        <dbReference type="PROSITE" id="PS50016"/>
    </source>
</evidence>
<dbReference type="CDD" id="cd11660">
    <property type="entry name" value="SANT_TRF"/>
    <property type="match status" value="1"/>
</dbReference>
<dbReference type="InterPro" id="IPR023210">
    <property type="entry name" value="NADP_OxRdtase_dom"/>
</dbReference>
<dbReference type="Gene3D" id="3.30.40.10">
    <property type="entry name" value="Zinc/RING finger domain, C3HC4 (zinc finger)"/>
    <property type="match status" value="1"/>
</dbReference>
<keyword evidence="6" id="KW-0862">Zinc</keyword>
<evidence type="ECO:0000259" key="20">
    <source>
        <dbReference type="PROSITE" id="PS50090"/>
    </source>
</evidence>
<feature type="compositionally biased region" description="Basic and acidic residues" evidence="18">
    <location>
        <begin position="363"/>
        <end position="375"/>
    </location>
</feature>